<feature type="region of interest" description="Disordered" evidence="1">
    <location>
        <begin position="1"/>
        <end position="49"/>
    </location>
</feature>
<dbReference type="Proteomes" id="UP001154015">
    <property type="component" value="Unassembled WGS sequence"/>
</dbReference>
<reference evidence="2" key="1">
    <citation type="submission" date="2022-03" db="EMBL/GenBank/DDBJ databases">
        <authorList>
            <person name="Leyn A S."/>
        </authorList>
    </citation>
    <scope>NUCLEOTIDE SEQUENCE</scope>
    <source>
        <strain evidence="2">Streptomyces globisporus 4-3</strain>
    </source>
</reference>
<name>A0ABM9GYF6_STRGL</name>
<feature type="compositionally biased region" description="Polar residues" evidence="1">
    <location>
        <begin position="35"/>
        <end position="49"/>
    </location>
</feature>
<keyword evidence="3" id="KW-1185">Reference proteome</keyword>
<accession>A0ABM9GYF6</accession>
<proteinExistence type="predicted"/>
<protein>
    <submittedName>
        <fullName evidence="2">Uncharacterized protein</fullName>
    </submittedName>
</protein>
<evidence type="ECO:0000313" key="2">
    <source>
        <dbReference type="EMBL" id="CAH9415793.1"/>
    </source>
</evidence>
<comment type="caution">
    <text evidence="2">The sequence shown here is derived from an EMBL/GenBank/DDBJ whole genome shotgun (WGS) entry which is preliminary data.</text>
</comment>
<organism evidence="2 3">
    <name type="scientific">Streptomyces globisporus</name>
    <dbReference type="NCBI Taxonomy" id="1908"/>
    <lineage>
        <taxon>Bacteria</taxon>
        <taxon>Bacillati</taxon>
        <taxon>Actinomycetota</taxon>
        <taxon>Actinomycetes</taxon>
        <taxon>Kitasatosporales</taxon>
        <taxon>Streptomycetaceae</taxon>
        <taxon>Streptomyces</taxon>
    </lineage>
</organism>
<evidence type="ECO:0000256" key="1">
    <source>
        <dbReference type="SAM" id="MobiDB-lite"/>
    </source>
</evidence>
<evidence type="ECO:0000313" key="3">
    <source>
        <dbReference type="Proteomes" id="UP001154015"/>
    </source>
</evidence>
<dbReference type="EMBL" id="CAKXYP010000007">
    <property type="protein sequence ID" value="CAH9415793.1"/>
    <property type="molecule type" value="Genomic_DNA"/>
</dbReference>
<sequence length="49" mass="5449">MKSRSRRGRSPAFAVVSRPYTRPLPGSAGSDRTMPGTTRRQQNRFVVTA</sequence>
<gene>
    <name evidence="2" type="ORF">SGL43_02812</name>
</gene>